<comment type="caution">
    <text evidence="6">The sequence shown here is derived from an EMBL/GenBank/DDBJ whole genome shotgun (WGS) entry which is preliminary data.</text>
</comment>
<keyword evidence="4 5" id="KW-0472">Membrane</keyword>
<dbReference type="GO" id="GO:0005886">
    <property type="term" value="C:plasma membrane"/>
    <property type="evidence" value="ECO:0007669"/>
    <property type="project" value="UniProtKB-SubCell"/>
</dbReference>
<dbReference type="PANTHER" id="PTHR36917">
    <property type="entry name" value="INTRACELLULAR SEPTATION PROTEIN A-RELATED"/>
    <property type="match status" value="1"/>
</dbReference>
<dbReference type="Proteomes" id="UP000191110">
    <property type="component" value="Unassembled WGS sequence"/>
</dbReference>
<organism evidence="6 7">
    <name type="scientific">Solemya pervernicosa gill symbiont</name>
    <dbReference type="NCBI Taxonomy" id="642797"/>
    <lineage>
        <taxon>Bacteria</taxon>
        <taxon>Pseudomonadati</taxon>
        <taxon>Pseudomonadota</taxon>
        <taxon>Gammaproteobacteria</taxon>
        <taxon>sulfur-oxidizing symbionts</taxon>
    </lineage>
</organism>
<evidence type="ECO:0000256" key="2">
    <source>
        <dbReference type="ARBA" id="ARBA00022692"/>
    </source>
</evidence>
<keyword evidence="2 5" id="KW-0812">Transmembrane</keyword>
<keyword evidence="5" id="KW-0997">Cell inner membrane</keyword>
<keyword evidence="3 5" id="KW-1133">Transmembrane helix</keyword>
<evidence type="ECO:0000256" key="3">
    <source>
        <dbReference type="ARBA" id="ARBA00022989"/>
    </source>
</evidence>
<comment type="similarity">
    <text evidence="5">Belongs to the YciB family.</text>
</comment>
<dbReference type="EMBL" id="MPRL01000021">
    <property type="protein sequence ID" value="OOZ40599.1"/>
    <property type="molecule type" value="Genomic_DNA"/>
</dbReference>
<feature type="transmembrane region" description="Helical" evidence="5">
    <location>
        <begin position="80"/>
        <end position="101"/>
    </location>
</feature>
<name>A0A1T2L673_9GAMM</name>
<keyword evidence="7" id="KW-1185">Reference proteome</keyword>
<evidence type="ECO:0000256" key="1">
    <source>
        <dbReference type="ARBA" id="ARBA00022475"/>
    </source>
</evidence>
<dbReference type="RefSeq" id="WP_078483371.1">
    <property type="nucleotide sequence ID" value="NZ_MPRL01000021.1"/>
</dbReference>
<dbReference type="PANTHER" id="PTHR36917:SF1">
    <property type="entry name" value="INNER MEMBRANE-SPANNING PROTEIN YCIB"/>
    <property type="match status" value="1"/>
</dbReference>
<feature type="transmembrane region" description="Helical" evidence="5">
    <location>
        <begin position="49"/>
        <end position="68"/>
    </location>
</feature>
<accession>A0A1T2L673</accession>
<evidence type="ECO:0000256" key="4">
    <source>
        <dbReference type="ARBA" id="ARBA00023136"/>
    </source>
</evidence>
<evidence type="ECO:0000256" key="5">
    <source>
        <dbReference type="HAMAP-Rule" id="MF_00189"/>
    </source>
</evidence>
<proteinExistence type="inferred from homology"/>
<feature type="transmembrane region" description="Helical" evidence="5">
    <location>
        <begin position="121"/>
        <end position="142"/>
    </location>
</feature>
<reference evidence="6 7" key="1">
    <citation type="submission" date="2016-11" db="EMBL/GenBank/DDBJ databases">
        <title>Mixed transmission modes and dynamic genome evolution in an obligate animal-bacterial symbiosis.</title>
        <authorList>
            <person name="Russell S.L."/>
            <person name="Corbett-Detig R.B."/>
            <person name="Cavanaugh C.M."/>
        </authorList>
    </citation>
    <scope>NUCLEOTIDE SEQUENCE [LARGE SCALE GENOMIC DNA]</scope>
    <source>
        <strain evidence="6">Sveles-Q1</strain>
    </source>
</reference>
<comment type="subcellular location">
    <subcellularLocation>
        <location evidence="5">Cell inner membrane</location>
        <topology evidence="5">Multi-pass membrane protein</topology>
    </subcellularLocation>
</comment>
<evidence type="ECO:0000313" key="6">
    <source>
        <dbReference type="EMBL" id="OOZ40599.1"/>
    </source>
</evidence>
<sequence>MKFLFDFFPILLFFLAYKTYGIFTATAVAIAASVAQVAFFWLKHRRFEKMHLITMALIVVLGGATLIFQDRAFFMWKPTAVNWLFALVFLGSQFIGQKPIVERMMGHAIQIPANIWSRLNFSWVIFFVAMGLANLYVANFFFQAELSLNLAAGEAVDLDTCATTLQGSLLTLCEAAKTAEEDWVDFKLFGMMGLTFVFVIGQAFYLARHAPDEEQPSEENE</sequence>
<dbReference type="HAMAP" id="MF_00189">
    <property type="entry name" value="YciB"/>
    <property type="match status" value="1"/>
</dbReference>
<feature type="transmembrane region" description="Helical" evidence="5">
    <location>
        <begin position="188"/>
        <end position="207"/>
    </location>
</feature>
<dbReference type="AlphaFoldDB" id="A0A1T2L673"/>
<comment type="function">
    <text evidence="5">Plays a role in cell envelope biogenesis, maintenance of cell envelope integrity and membrane homeostasis.</text>
</comment>
<protein>
    <recommendedName>
        <fullName evidence="5">Inner membrane-spanning protein YciB</fullName>
    </recommendedName>
</protein>
<feature type="transmembrane region" description="Helical" evidence="5">
    <location>
        <begin position="20"/>
        <end position="42"/>
    </location>
</feature>
<gene>
    <name evidence="5" type="primary">yciB</name>
    <name evidence="6" type="ORF">BOW53_06995</name>
</gene>
<dbReference type="OrthoDB" id="9788219at2"/>
<dbReference type="Pfam" id="PF04279">
    <property type="entry name" value="IspA"/>
    <property type="match status" value="2"/>
</dbReference>
<evidence type="ECO:0000313" key="7">
    <source>
        <dbReference type="Proteomes" id="UP000191110"/>
    </source>
</evidence>
<keyword evidence="1 5" id="KW-1003">Cell membrane</keyword>
<dbReference type="NCBIfam" id="NF001325">
    <property type="entry name" value="PRK00259.1-3"/>
    <property type="match status" value="1"/>
</dbReference>
<dbReference type="InterPro" id="IPR006008">
    <property type="entry name" value="YciB"/>
</dbReference>